<dbReference type="Pfam" id="PF01965">
    <property type="entry name" value="DJ-1_PfpI"/>
    <property type="match status" value="1"/>
</dbReference>
<dbReference type="Gene3D" id="3.40.50.880">
    <property type="match status" value="1"/>
</dbReference>
<feature type="domain" description="HTH araC/xylS-type" evidence="4">
    <location>
        <begin position="217"/>
        <end position="315"/>
    </location>
</feature>
<dbReference type="SUPFAM" id="SSF46689">
    <property type="entry name" value="Homeodomain-like"/>
    <property type="match status" value="2"/>
</dbReference>
<dbReference type="Pfam" id="PF12833">
    <property type="entry name" value="HTH_18"/>
    <property type="match status" value="1"/>
</dbReference>
<dbReference type="InterPro" id="IPR002818">
    <property type="entry name" value="DJ-1/PfpI"/>
</dbReference>
<evidence type="ECO:0000256" key="3">
    <source>
        <dbReference type="ARBA" id="ARBA00023163"/>
    </source>
</evidence>
<organism evidence="5 6">
    <name type="scientific">Micromonospora sediminimaris</name>
    <dbReference type="NCBI Taxonomy" id="547162"/>
    <lineage>
        <taxon>Bacteria</taxon>
        <taxon>Bacillati</taxon>
        <taxon>Actinomycetota</taxon>
        <taxon>Actinomycetes</taxon>
        <taxon>Micromonosporales</taxon>
        <taxon>Micromonosporaceae</taxon>
        <taxon>Micromonospora</taxon>
    </lineage>
</organism>
<keyword evidence="1" id="KW-0805">Transcription regulation</keyword>
<dbReference type="AlphaFoldDB" id="A0A9W5UXX6"/>
<evidence type="ECO:0000256" key="2">
    <source>
        <dbReference type="ARBA" id="ARBA00023125"/>
    </source>
</evidence>
<dbReference type="Proteomes" id="UP000607311">
    <property type="component" value="Unassembled WGS sequence"/>
</dbReference>
<keyword evidence="6" id="KW-1185">Reference proteome</keyword>
<sequence length="319" mass="33583">MLAIVREEPAIHRVAVLALPPVVAFDAAIATQVFGHEGLGRYEAVLCSLRAGPVPTTTPGFGITVAAGLEAVATADTVIVPGFRRGPAPAAALDALRAAHQRGARIAAICSGAFALAQAGLLDGRRATTHWVHAAALAKEHPTVQVDPAVLYVDEGTVLTSAGLAAGLDLCLYLIGLDHGQQAAIQRARHMVTPLHRAGGQAQYTVASAVVVGERLSGVTDWALANLHRPITVADLARQAMQSTRTLSRAFARELGTSPRAWLIAARLRRACALLESGDLTVEEIARRSGLGSAANLRLQFRRAYATTPLAYRAAFQQR</sequence>
<evidence type="ECO:0000259" key="4">
    <source>
        <dbReference type="PROSITE" id="PS01124"/>
    </source>
</evidence>
<dbReference type="SUPFAM" id="SSF52317">
    <property type="entry name" value="Class I glutamine amidotransferase-like"/>
    <property type="match status" value="1"/>
</dbReference>
<dbReference type="GO" id="GO:0003700">
    <property type="term" value="F:DNA-binding transcription factor activity"/>
    <property type="evidence" value="ECO:0007669"/>
    <property type="project" value="InterPro"/>
</dbReference>
<dbReference type="EMBL" id="BOPD01000053">
    <property type="protein sequence ID" value="GIJ36533.1"/>
    <property type="molecule type" value="Genomic_DNA"/>
</dbReference>
<evidence type="ECO:0000313" key="5">
    <source>
        <dbReference type="EMBL" id="GIJ36533.1"/>
    </source>
</evidence>
<dbReference type="PANTHER" id="PTHR43130">
    <property type="entry name" value="ARAC-FAMILY TRANSCRIPTIONAL REGULATOR"/>
    <property type="match status" value="1"/>
</dbReference>
<proteinExistence type="predicted"/>
<dbReference type="OrthoDB" id="3194870at2"/>
<gene>
    <name evidence="5" type="ORF">Vse01_56810</name>
</gene>
<dbReference type="Gene3D" id="1.10.10.60">
    <property type="entry name" value="Homeodomain-like"/>
    <property type="match status" value="1"/>
</dbReference>
<keyword evidence="2" id="KW-0238">DNA-binding</keyword>
<evidence type="ECO:0000256" key="1">
    <source>
        <dbReference type="ARBA" id="ARBA00023015"/>
    </source>
</evidence>
<dbReference type="PANTHER" id="PTHR43130:SF3">
    <property type="entry name" value="HTH-TYPE TRANSCRIPTIONAL REGULATOR RV1931C"/>
    <property type="match status" value="1"/>
</dbReference>
<reference evidence="5" key="1">
    <citation type="submission" date="2021-01" db="EMBL/GenBank/DDBJ databases">
        <title>Whole genome shotgun sequence of Verrucosispora sediminis NBRC 107745.</title>
        <authorList>
            <person name="Komaki H."/>
            <person name="Tamura T."/>
        </authorList>
    </citation>
    <scope>NUCLEOTIDE SEQUENCE</scope>
    <source>
        <strain evidence="5">NBRC 107745</strain>
    </source>
</reference>
<dbReference type="InterPro" id="IPR018060">
    <property type="entry name" value="HTH_AraC"/>
</dbReference>
<keyword evidence="3" id="KW-0804">Transcription</keyword>
<dbReference type="SMART" id="SM00342">
    <property type="entry name" value="HTH_ARAC"/>
    <property type="match status" value="1"/>
</dbReference>
<dbReference type="PROSITE" id="PS01124">
    <property type="entry name" value="HTH_ARAC_FAMILY_2"/>
    <property type="match status" value="1"/>
</dbReference>
<dbReference type="InterPro" id="IPR018062">
    <property type="entry name" value="HTH_AraC-typ_CS"/>
</dbReference>
<name>A0A9W5UXX6_9ACTN</name>
<comment type="caution">
    <text evidence="5">The sequence shown here is derived from an EMBL/GenBank/DDBJ whole genome shotgun (WGS) entry which is preliminary data.</text>
</comment>
<dbReference type="CDD" id="cd03137">
    <property type="entry name" value="GATase1_AraC_1"/>
    <property type="match status" value="1"/>
</dbReference>
<dbReference type="GO" id="GO:0043565">
    <property type="term" value="F:sequence-specific DNA binding"/>
    <property type="evidence" value="ECO:0007669"/>
    <property type="project" value="InterPro"/>
</dbReference>
<dbReference type="InterPro" id="IPR029062">
    <property type="entry name" value="Class_I_gatase-like"/>
</dbReference>
<dbReference type="InterPro" id="IPR009057">
    <property type="entry name" value="Homeodomain-like_sf"/>
</dbReference>
<evidence type="ECO:0000313" key="6">
    <source>
        <dbReference type="Proteomes" id="UP000607311"/>
    </source>
</evidence>
<accession>A0A9W5UXX6</accession>
<dbReference type="PROSITE" id="PS00041">
    <property type="entry name" value="HTH_ARAC_FAMILY_1"/>
    <property type="match status" value="1"/>
</dbReference>
<dbReference type="RefSeq" id="WP_093407307.1">
    <property type="nucleotide sequence ID" value="NZ_BOPD01000053.1"/>
</dbReference>
<dbReference type="InterPro" id="IPR052158">
    <property type="entry name" value="INH-QAR"/>
</dbReference>
<protein>
    <submittedName>
        <fullName evidence="5">AraC family transcriptional regulator</fullName>
    </submittedName>
</protein>